<evidence type="ECO:0000256" key="2">
    <source>
        <dbReference type="ARBA" id="ARBA00022741"/>
    </source>
</evidence>
<evidence type="ECO:0000256" key="6">
    <source>
        <dbReference type="ARBA" id="ARBA00022839"/>
    </source>
</evidence>
<dbReference type="Pfam" id="PF00580">
    <property type="entry name" value="UvrD-helicase"/>
    <property type="match status" value="1"/>
</dbReference>
<dbReference type="CDD" id="cd17932">
    <property type="entry name" value="DEXQc_UvrD"/>
    <property type="match status" value="2"/>
</dbReference>
<evidence type="ECO:0000256" key="4">
    <source>
        <dbReference type="ARBA" id="ARBA00022801"/>
    </source>
</evidence>
<dbReference type="InterPro" id="IPR027417">
    <property type="entry name" value="P-loop_NTPase"/>
</dbReference>
<dbReference type="SUPFAM" id="SSF52540">
    <property type="entry name" value="P-loop containing nucleoside triphosphate hydrolases"/>
    <property type="match status" value="1"/>
</dbReference>
<evidence type="ECO:0000256" key="11">
    <source>
        <dbReference type="ARBA" id="ARBA00034617"/>
    </source>
</evidence>
<dbReference type="Gene3D" id="3.90.320.10">
    <property type="match status" value="1"/>
</dbReference>
<feature type="domain" description="UvrD-like helicase C-terminal" evidence="16">
    <location>
        <begin position="518"/>
        <end position="805"/>
    </location>
</feature>
<dbReference type="InterPro" id="IPR011604">
    <property type="entry name" value="PDDEXK-like_dom_sf"/>
</dbReference>
<dbReference type="GO" id="GO:0043138">
    <property type="term" value="F:3'-5' DNA helicase activity"/>
    <property type="evidence" value="ECO:0007669"/>
    <property type="project" value="UniProtKB-UniRule"/>
</dbReference>
<keyword evidence="10 13" id="KW-0413">Isomerase</keyword>
<keyword evidence="8 13" id="KW-0238">DNA-binding</keyword>
<dbReference type="NCBIfam" id="TIGR02785">
    <property type="entry name" value="addA_Gpos"/>
    <property type="match status" value="1"/>
</dbReference>
<dbReference type="GO" id="GO:0005829">
    <property type="term" value="C:cytosol"/>
    <property type="evidence" value="ECO:0007669"/>
    <property type="project" value="TreeGrafter"/>
</dbReference>
<dbReference type="Pfam" id="PF12705">
    <property type="entry name" value="PDDEXK_1"/>
    <property type="match status" value="1"/>
</dbReference>
<dbReference type="Proteomes" id="UP000543804">
    <property type="component" value="Unassembled WGS sequence"/>
</dbReference>
<keyword evidence="3 13" id="KW-0227">DNA damage</keyword>
<dbReference type="Gene3D" id="3.40.50.300">
    <property type="entry name" value="P-loop containing nucleotide triphosphate hydrolases"/>
    <property type="match status" value="4"/>
</dbReference>
<dbReference type="PROSITE" id="PS51198">
    <property type="entry name" value="UVRD_HELICASE_ATP_BIND"/>
    <property type="match status" value="1"/>
</dbReference>
<keyword evidence="4 13" id="KW-0378">Hydrolase</keyword>
<feature type="binding site" evidence="14">
    <location>
        <begin position="25"/>
        <end position="32"/>
    </location>
    <ligand>
        <name>ATP</name>
        <dbReference type="ChEBI" id="CHEBI:30616"/>
    </ligand>
</feature>
<dbReference type="InterPro" id="IPR014017">
    <property type="entry name" value="DNA_helicase_UvrD-like_C"/>
</dbReference>
<dbReference type="InterPro" id="IPR014152">
    <property type="entry name" value="AddA"/>
</dbReference>
<evidence type="ECO:0000256" key="1">
    <source>
        <dbReference type="ARBA" id="ARBA00022722"/>
    </source>
</evidence>
<accession>A0A848BBB1</accession>
<evidence type="ECO:0000256" key="12">
    <source>
        <dbReference type="ARBA" id="ARBA00048988"/>
    </source>
</evidence>
<dbReference type="RefSeq" id="WP_170077089.1">
    <property type="nucleotide sequence ID" value="NZ_JABAFA010000003.1"/>
</dbReference>
<dbReference type="GO" id="GO:0008408">
    <property type="term" value="F:3'-5' exonuclease activity"/>
    <property type="evidence" value="ECO:0007669"/>
    <property type="project" value="UniProtKB-UniRule"/>
</dbReference>
<dbReference type="PANTHER" id="PTHR11070:SF48">
    <property type="entry name" value="ATP-DEPENDENT HELICASE_NUCLEASE SUBUNIT A"/>
    <property type="match status" value="1"/>
</dbReference>
<evidence type="ECO:0000313" key="18">
    <source>
        <dbReference type="Proteomes" id="UP000543804"/>
    </source>
</evidence>
<feature type="domain" description="UvrD-like helicase ATP-binding" evidence="15">
    <location>
        <begin position="4"/>
        <end position="476"/>
    </location>
</feature>
<evidence type="ECO:0000256" key="9">
    <source>
        <dbReference type="ARBA" id="ARBA00023204"/>
    </source>
</evidence>
<evidence type="ECO:0000256" key="10">
    <source>
        <dbReference type="ARBA" id="ARBA00023235"/>
    </source>
</evidence>
<name>A0A848BBB1_9FIRM</name>
<comment type="cofactor">
    <cofactor evidence="13">
        <name>Mg(2+)</name>
        <dbReference type="ChEBI" id="CHEBI:18420"/>
    </cofactor>
</comment>
<dbReference type="HAMAP" id="MF_01451">
    <property type="entry name" value="AddA"/>
    <property type="match status" value="1"/>
</dbReference>
<keyword evidence="1 13" id="KW-0540">Nuclease</keyword>
<comment type="catalytic activity">
    <reaction evidence="11 13">
        <text>Couples ATP hydrolysis with the unwinding of duplex DNA by translocating in the 3'-5' direction.</text>
        <dbReference type="EC" id="5.6.2.4"/>
    </reaction>
</comment>
<dbReference type="GO" id="GO:0003690">
    <property type="term" value="F:double-stranded DNA binding"/>
    <property type="evidence" value="ECO:0007669"/>
    <property type="project" value="UniProtKB-UniRule"/>
</dbReference>
<reference evidence="17 18" key="1">
    <citation type="submission" date="2020-04" db="EMBL/GenBank/DDBJ databases">
        <authorList>
            <person name="Hitch T.C.A."/>
            <person name="Wylensek D."/>
            <person name="Clavel T."/>
        </authorList>
    </citation>
    <scope>NUCLEOTIDE SEQUENCE [LARGE SCALE GENOMIC DNA]</scope>
    <source>
        <strain evidence="17 18">PG-130-P53-12</strain>
    </source>
</reference>
<keyword evidence="6 13" id="KW-0269">Exonuclease</keyword>
<comment type="similarity">
    <text evidence="13">Belongs to the helicase family. AddA subfamily.</text>
</comment>
<evidence type="ECO:0000256" key="8">
    <source>
        <dbReference type="ARBA" id="ARBA00023125"/>
    </source>
</evidence>
<keyword evidence="7 13" id="KW-0067">ATP-binding</keyword>
<dbReference type="SUPFAM" id="SSF52980">
    <property type="entry name" value="Restriction endonuclease-like"/>
    <property type="match status" value="1"/>
</dbReference>
<keyword evidence="18" id="KW-1185">Reference proteome</keyword>
<dbReference type="EC" id="3.1.-.-" evidence="13"/>
<dbReference type="InterPro" id="IPR014016">
    <property type="entry name" value="UvrD-like_ATP-bd"/>
</dbReference>
<protein>
    <recommendedName>
        <fullName evidence="13">ATP-dependent helicase/nuclease subunit A</fullName>
        <ecNumber evidence="13">3.1.-.-</ecNumber>
        <ecNumber evidence="13">5.6.2.4</ecNumber>
    </recommendedName>
    <alternativeName>
        <fullName evidence="13">ATP-dependent helicase/nuclease AddA</fullName>
    </alternativeName>
    <alternativeName>
        <fullName evidence="13">DNA 3'-5' helicase AddA</fullName>
    </alternativeName>
</protein>
<evidence type="ECO:0000259" key="15">
    <source>
        <dbReference type="PROSITE" id="PS51198"/>
    </source>
</evidence>
<keyword evidence="2 13" id="KW-0547">Nucleotide-binding</keyword>
<dbReference type="EMBL" id="JABAFA010000003">
    <property type="protein sequence ID" value="NMD98341.1"/>
    <property type="molecule type" value="Genomic_DNA"/>
</dbReference>
<dbReference type="PANTHER" id="PTHR11070">
    <property type="entry name" value="UVRD / RECB / PCRA DNA HELICASE FAMILY MEMBER"/>
    <property type="match status" value="1"/>
</dbReference>
<comment type="function">
    <text evidence="13">The heterodimer acts as both an ATP-dependent DNA helicase and an ATP-dependent, dual-direction single-stranded exonuclease. Recognizes the chi site generating a DNA molecule suitable for the initiation of homologous recombination. The AddA nuclease domain is required for chi fragment generation; this subunit has the helicase and 3' -&gt; 5' nuclease activities.</text>
</comment>
<dbReference type="GO" id="GO:0000724">
    <property type="term" value="P:double-strand break repair via homologous recombination"/>
    <property type="evidence" value="ECO:0007669"/>
    <property type="project" value="UniProtKB-UniRule"/>
</dbReference>
<comment type="caution">
    <text evidence="17">The sequence shown here is derived from an EMBL/GenBank/DDBJ whole genome shotgun (WGS) entry which is preliminary data.</text>
</comment>
<evidence type="ECO:0000256" key="7">
    <source>
        <dbReference type="ARBA" id="ARBA00022840"/>
    </source>
</evidence>
<dbReference type="InterPro" id="IPR000212">
    <property type="entry name" value="DNA_helicase_UvrD/REP"/>
</dbReference>
<comment type="catalytic activity">
    <reaction evidence="12 13">
        <text>ATP + H2O = ADP + phosphate + H(+)</text>
        <dbReference type="Rhea" id="RHEA:13065"/>
        <dbReference type="ChEBI" id="CHEBI:15377"/>
        <dbReference type="ChEBI" id="CHEBI:15378"/>
        <dbReference type="ChEBI" id="CHEBI:30616"/>
        <dbReference type="ChEBI" id="CHEBI:43474"/>
        <dbReference type="ChEBI" id="CHEBI:456216"/>
        <dbReference type="EC" id="5.6.2.4"/>
    </reaction>
</comment>
<evidence type="ECO:0000256" key="13">
    <source>
        <dbReference type="HAMAP-Rule" id="MF_01451"/>
    </source>
</evidence>
<sequence>MKMPEWTKAQRAAIETRDKNILVAAAAGSGKTAVLVERILSLILSGACDVDELLVMTFTDAAAREMRQRVEKALEKALEKARTPEEAARIERQLVLLTGASISTMHKFCLQVLRRHFEAIDLDPQFRLGGQQELALLRQDVMADLFDASYEQGTPEFLQFVSDYGDDHGDAALHALVEQLFLFSLSQPFPDAWLQKQAEAFDLPDGAQLTSTVWYPVIRSEIARTLEKASAVVDDMMQEAEAAGADAYLETFREDRVLVQSLMQALAAESWQILSDAFSTCSFSRLPTDRQLDDTVKKHLQELRKDLKTVITNLSAKYFQETEAELMDDLRHAAPDMRELVRLTLAFHAAYQQAKRERALADFSDLEHFALAVLIDHEASRTDDALPPSAIARALQEKYHEVLVDEYQDTNGVQEAIVSLVTRQELPNLFVVGDVKQSIYRFRLADPTLFLRKYQTYPEQKETCARIDLSKNFRSRPAVLAAINYIFAQVMVPDTMELAYDDAAALHPGLPYPEAEGPTLEGPQELALLYQANRADAEDDADTQEGGEASSSLEREAAYIAQRIQAFIAAGTLVYHKEDEAYHPISYRDIVILMRSVTGKAEQVLEVLRAHGIPAYAASDAGYFEAQEVRCMLSLLSILDNARQDIPLAAVLLSPIGTFSLSEMASVRLAEPEGDIFTALLTAANPEKKLSPSLQKKAEAFLGRLSHWRALAQALSVPELIWQLYRETGYYDYVGGLPGGLLKQANLRVLVDRAAEYEQTNFRGLFRFLRFVERMRAMDTDLAAARTLGESEDVVRIMTIHGSKGLEFPLVFVANLGGQFNLRDSREKVLMHRELGLGPYAVNAELAVRYATFARHAVAARIVQESKAEELRLLYVALTRARERLILVGSVKDETALAHRASVWGRAAMRKDMALPGYIPLDANSFLDWVGTALMHHPACTELRQLAGLPAVLPAFSNLQESAAWQVSCVPSTALPTSQQTQAPEDEVLATVRGGKPLPGSRQRAAVETLLSWTYADHGLEKIPAKLSVSELKQRFAEREAREEGRIFLTQEKHAPWKRPRFLRESAGLTGTEFGSLMHSVMQYLDVHGDCSEQGIRSQLAFLAERELISPEDVPAVRVADIAKFFASPLGNELRHARRIYRELPFSRLLPACRFYPAAEASAELLVQGIIDLLFETEEGSLILVDYKTDSDTRPEIIRSRYALQLDLYSEAVAAILGQPVAERCLYMLHDGSLLTL</sequence>
<gene>
    <name evidence="13 17" type="primary">addA</name>
    <name evidence="17" type="ORF">HF878_02420</name>
</gene>
<organism evidence="17 18">
    <name type="scientific">Selenomonas bovis</name>
    <dbReference type="NCBI Taxonomy" id="416586"/>
    <lineage>
        <taxon>Bacteria</taxon>
        <taxon>Bacillati</taxon>
        <taxon>Bacillota</taxon>
        <taxon>Negativicutes</taxon>
        <taxon>Selenomonadales</taxon>
        <taxon>Selenomonadaceae</taxon>
        <taxon>Selenomonas</taxon>
    </lineage>
</organism>
<evidence type="ECO:0000256" key="3">
    <source>
        <dbReference type="ARBA" id="ARBA00022763"/>
    </source>
</evidence>
<evidence type="ECO:0000256" key="14">
    <source>
        <dbReference type="PROSITE-ProRule" id="PRU00560"/>
    </source>
</evidence>
<dbReference type="Pfam" id="PF13361">
    <property type="entry name" value="UvrD_C"/>
    <property type="match status" value="1"/>
</dbReference>
<keyword evidence="9 13" id="KW-0234">DNA repair</keyword>
<evidence type="ECO:0000259" key="16">
    <source>
        <dbReference type="PROSITE" id="PS51217"/>
    </source>
</evidence>
<dbReference type="EC" id="5.6.2.4" evidence="13"/>
<evidence type="ECO:0000256" key="5">
    <source>
        <dbReference type="ARBA" id="ARBA00022806"/>
    </source>
</evidence>
<dbReference type="InterPro" id="IPR038726">
    <property type="entry name" value="PDDEXK_AddAB-type"/>
</dbReference>
<dbReference type="PROSITE" id="PS51217">
    <property type="entry name" value="UVRD_HELICASE_CTER"/>
    <property type="match status" value="1"/>
</dbReference>
<keyword evidence="5 13" id="KW-0347">Helicase</keyword>
<dbReference type="GO" id="GO:0005524">
    <property type="term" value="F:ATP binding"/>
    <property type="evidence" value="ECO:0007669"/>
    <property type="project" value="UniProtKB-UniRule"/>
</dbReference>
<dbReference type="InterPro" id="IPR011335">
    <property type="entry name" value="Restrct_endonuc-II-like"/>
</dbReference>
<dbReference type="AlphaFoldDB" id="A0A848BBB1"/>
<evidence type="ECO:0000313" key="17">
    <source>
        <dbReference type="EMBL" id="NMD98341.1"/>
    </source>
</evidence>
<comment type="subunit">
    <text evidence="13">Heterodimer of AddA and AddB/RexB.</text>
</comment>
<proteinExistence type="inferred from homology"/>
<dbReference type="GO" id="GO:0033202">
    <property type="term" value="C:DNA helicase complex"/>
    <property type="evidence" value="ECO:0007669"/>
    <property type="project" value="TreeGrafter"/>
</dbReference>